<keyword evidence="3" id="KW-0012">Acyltransferase</keyword>
<dbReference type="Proteomes" id="UP000006072">
    <property type="component" value="Unassembled WGS sequence"/>
</dbReference>
<dbReference type="Pfam" id="PF19040">
    <property type="entry name" value="SGNH"/>
    <property type="match status" value="1"/>
</dbReference>
<dbReference type="eggNOG" id="COG1835">
    <property type="taxonomic scope" value="Bacteria"/>
</dbReference>
<dbReference type="InterPro" id="IPR036514">
    <property type="entry name" value="SGNH_hydro_sf"/>
</dbReference>
<dbReference type="EMBL" id="ALQA01000049">
    <property type="protein sequence ID" value="EJZ06966.1"/>
    <property type="molecule type" value="Genomic_DNA"/>
</dbReference>
<proteinExistence type="predicted"/>
<dbReference type="SUPFAM" id="SSF52266">
    <property type="entry name" value="SGNH hydrolase"/>
    <property type="match status" value="1"/>
</dbReference>
<dbReference type="Gene3D" id="3.40.50.1110">
    <property type="entry name" value="SGNH hydrolase"/>
    <property type="match status" value="1"/>
</dbReference>
<dbReference type="PATRIC" id="fig|1194972.3.peg.4004"/>
<sequence>MPAYQSEQNPAESASSDLSTQTYATTAEVLEAVTAAQSTQALPPGASEQLVAMSQVARSNSNAEEAGPEKCFDKLDIRSSAAYTSLGDCAYGDPNGTKLMVIYGDSRAQMWVNTLERVSATTGWKVRLFAQGGCPVADLQFRDNRTGVPDAACDEFHATAIEEINKLHPQLVITASNVGHKLANGETPTPAQWQDAWVSTFQKLTQPGTRLAMLGAIPAWNSNDAQCLAAHTQDVQACSTDRANAISDFFDAEKAAAAAAGAHYVDTVPWVCAEKCQPVIADTIVYYNPFHFTKRYAVYLSGAVAEALAPAMG</sequence>
<evidence type="ECO:0000259" key="2">
    <source>
        <dbReference type="Pfam" id="PF19040"/>
    </source>
</evidence>
<feature type="domain" description="SGNH" evidence="2">
    <location>
        <begin position="85"/>
        <end position="305"/>
    </location>
</feature>
<comment type="caution">
    <text evidence="3">The sequence shown here is derived from an EMBL/GenBank/DDBJ whole genome shotgun (WGS) entry which is preliminary data.</text>
</comment>
<accession>K0UJH8</accession>
<evidence type="ECO:0000256" key="1">
    <source>
        <dbReference type="SAM" id="MobiDB-lite"/>
    </source>
</evidence>
<keyword evidence="3" id="KW-0808">Transferase</keyword>
<dbReference type="AlphaFoldDB" id="K0UJH8"/>
<reference evidence="3 4" key="1">
    <citation type="journal article" date="2012" name="J. Bacteriol.">
        <title>Complete Genome Sequence of Mycobacterium vaccae Type Strain ATCC 25954.</title>
        <authorList>
            <person name="Ho Y.S."/>
            <person name="Adroub S.A."/>
            <person name="Abadi M."/>
            <person name="Al Alwan B."/>
            <person name="Alkhateeb R."/>
            <person name="Gao G."/>
            <person name="Ragab A."/>
            <person name="Ali S."/>
            <person name="van Soolingen D."/>
            <person name="Bitter W."/>
            <person name="Pain A."/>
            <person name="Abdallah A.M."/>
        </authorList>
    </citation>
    <scope>NUCLEOTIDE SEQUENCE [LARGE SCALE GENOMIC DNA]</scope>
    <source>
        <strain evidence="3 4">ATCC 25954</strain>
    </source>
</reference>
<evidence type="ECO:0000313" key="3">
    <source>
        <dbReference type="EMBL" id="EJZ06966.1"/>
    </source>
</evidence>
<organism evidence="3 4">
    <name type="scientific">Mycolicibacterium vaccae ATCC 25954</name>
    <dbReference type="NCBI Taxonomy" id="1194972"/>
    <lineage>
        <taxon>Bacteria</taxon>
        <taxon>Bacillati</taxon>
        <taxon>Actinomycetota</taxon>
        <taxon>Actinomycetes</taxon>
        <taxon>Mycobacteriales</taxon>
        <taxon>Mycobacteriaceae</taxon>
        <taxon>Mycolicibacterium</taxon>
    </lineage>
</organism>
<name>K0UJH8_MYCVA</name>
<keyword evidence="4" id="KW-1185">Reference proteome</keyword>
<gene>
    <name evidence="3" type="ORF">MVAC_20098</name>
</gene>
<feature type="region of interest" description="Disordered" evidence="1">
    <location>
        <begin position="1"/>
        <end position="20"/>
    </location>
</feature>
<protein>
    <submittedName>
        <fullName evidence="3">Putative acyltransferase</fullName>
    </submittedName>
</protein>
<dbReference type="GO" id="GO:0016746">
    <property type="term" value="F:acyltransferase activity"/>
    <property type="evidence" value="ECO:0007669"/>
    <property type="project" value="UniProtKB-KW"/>
</dbReference>
<evidence type="ECO:0000313" key="4">
    <source>
        <dbReference type="Proteomes" id="UP000006072"/>
    </source>
</evidence>
<dbReference type="InterPro" id="IPR043968">
    <property type="entry name" value="SGNH"/>
</dbReference>
<dbReference type="HOGENOM" id="CLU_844025_0_0_11"/>